<keyword evidence="8 16" id="KW-0227">DNA damage</keyword>
<evidence type="ECO:0000256" key="8">
    <source>
        <dbReference type="ARBA" id="ARBA00022763"/>
    </source>
</evidence>
<evidence type="ECO:0000256" key="3">
    <source>
        <dbReference type="ARBA" id="ARBA00020311"/>
    </source>
</evidence>
<dbReference type="SMART" id="SM00474">
    <property type="entry name" value="35EXOc"/>
    <property type="match status" value="1"/>
</dbReference>
<evidence type="ECO:0000259" key="18">
    <source>
        <dbReference type="SMART" id="SM00474"/>
    </source>
</evidence>
<keyword evidence="11 16" id="KW-0239">DNA-directed DNA polymerase</keyword>
<keyword evidence="13 16" id="KW-0234">DNA repair</keyword>
<keyword evidence="7" id="KW-0540">Nuclease</keyword>
<dbReference type="Gene3D" id="3.40.50.1010">
    <property type="entry name" value="5'-nuclease"/>
    <property type="match status" value="1"/>
</dbReference>
<dbReference type="InterPro" id="IPR020046">
    <property type="entry name" value="5-3_exonucl_a-hlix_arch_N"/>
</dbReference>
<dbReference type="InterPro" id="IPR036279">
    <property type="entry name" value="5-3_exonuclease_C_sf"/>
</dbReference>
<dbReference type="OrthoDB" id="9806424at2"/>
<dbReference type="RefSeq" id="WP_012507449.1">
    <property type="nucleotide sequence ID" value="NC_011060.1"/>
</dbReference>
<dbReference type="SMART" id="SM00475">
    <property type="entry name" value="53EXOc"/>
    <property type="match status" value="1"/>
</dbReference>
<dbReference type="PANTHER" id="PTHR10133:SF27">
    <property type="entry name" value="DNA POLYMERASE NU"/>
    <property type="match status" value="1"/>
</dbReference>
<dbReference type="GO" id="GO:0006261">
    <property type="term" value="P:DNA-templated DNA replication"/>
    <property type="evidence" value="ECO:0007669"/>
    <property type="project" value="UniProtKB-UniRule"/>
</dbReference>
<dbReference type="CDD" id="cd08637">
    <property type="entry name" value="DNA_pol_A_pol_I_C"/>
    <property type="match status" value="1"/>
</dbReference>
<name>B4SDW3_PELPB</name>
<keyword evidence="12 16" id="KW-0238">DNA-binding</keyword>
<dbReference type="PRINTS" id="PR00868">
    <property type="entry name" value="DNAPOLI"/>
</dbReference>
<dbReference type="GO" id="GO:0006302">
    <property type="term" value="P:double-strand break repair"/>
    <property type="evidence" value="ECO:0007669"/>
    <property type="project" value="TreeGrafter"/>
</dbReference>
<dbReference type="InterPro" id="IPR001098">
    <property type="entry name" value="DNA-dir_DNA_pol_A_palm_dom"/>
</dbReference>
<dbReference type="KEGG" id="pph:Ppha_0655"/>
<dbReference type="NCBIfam" id="TIGR00593">
    <property type="entry name" value="pola"/>
    <property type="match status" value="1"/>
</dbReference>
<comment type="function">
    <text evidence="16">In addition to polymerase activity, this DNA polymerase exhibits 3'-5' and 5'-3' exonuclease activity.</text>
</comment>
<evidence type="ECO:0000256" key="12">
    <source>
        <dbReference type="ARBA" id="ARBA00023125"/>
    </source>
</evidence>
<dbReference type="SUPFAM" id="SSF47807">
    <property type="entry name" value="5' to 3' exonuclease, C-terminal subdomain"/>
    <property type="match status" value="1"/>
</dbReference>
<dbReference type="NCBIfam" id="NF004397">
    <property type="entry name" value="PRK05755.1"/>
    <property type="match status" value="1"/>
</dbReference>
<evidence type="ECO:0000256" key="14">
    <source>
        <dbReference type="ARBA" id="ARBA00049244"/>
    </source>
</evidence>
<evidence type="ECO:0000256" key="11">
    <source>
        <dbReference type="ARBA" id="ARBA00022932"/>
    </source>
</evidence>
<dbReference type="Pfam" id="PF02739">
    <property type="entry name" value="5_3_exonuc_N"/>
    <property type="match status" value="1"/>
</dbReference>
<dbReference type="eggNOG" id="COG0749">
    <property type="taxonomic scope" value="Bacteria"/>
</dbReference>
<dbReference type="InterPro" id="IPR018320">
    <property type="entry name" value="DNA_polymerase_1"/>
</dbReference>
<sequence length="944" mass="105728">MNNRQLDFFPPANPEERIKNPATITKKPALFLLDGMAIVYRSFYALQRTGMTSQEGMPTGAIYGFASTLLKIFETYRPQYLAAVFDSKEKTFRHDLYPLYKANRQAPPEDLIMQLDAIFKLLEAFDIPLIKTPGYEADDLIGTASRKFSPMCQVYIVTPDKDLAQLVHEGVNILKPGKNQNELELLGKKEIIEQFGVPPELFIPFLTLTGDTSDNIPGAKGIGPKTAISLLDQYGSLQNIYNHLDTISPKNRQSLEAFQPTLDLITQLVTIRTDLQIDVTLKELACGLPDPAKLFPLLQKLGLKTISSRILALFGELQQAPSATAPLHEEPSSPFHEEEPALRSPRENADYARIDTVDKLMELMESLHDARHIAVDTETTSLDTFEAELAGISIAVETGKARFISFAQSALDRDKTVEILKPLLENPSLPKIGQNLKYDMLVLKKYGIELSPVAFDTMLASYVLNPEEKHNLDDLAAHHLGYRTTTFDELVGTGKTKQHIFEVDPEKLSDYACQDADLALQLEGVFRKKLDGETELLWLCENIEFPLVTVLAEMEYAGICIDTHHLEKASERVKKELELLTETIYAAAGSAFNIDSPKQLAHILFDLLALPPKKRTKTGYSTNVEVLEELATLFPIARDLLEYRSLQKLKSTYIDALPKMVNPLTGRLHTTFNQFITATGRLSSSNPNLQNIPIRSPLGKEIRRAFIPSTPENWLLSADYSQIELRIAAEISGDPQLLEAFRNREDIHTATAKVIFDTDEITSDMRRKAKEVNFGVLYGIMPFGLSRRLNIPQKEAKAIIDTYISKYPGLFKALQEIIVTGREKGYVTTILGRRRYLADLNSRNTNLKKAAERAAMNTPIQGTAADIIKCAMNLCSSRMRHLNMKSVMLLQVHDELLFETTDAEKEPLSKLVEQAMIDAAIRCGLKNVPVLVDTGIGKNWLEAH</sequence>
<dbReference type="CDD" id="cd09859">
    <property type="entry name" value="PIN_53EXO"/>
    <property type="match status" value="1"/>
</dbReference>
<dbReference type="Pfam" id="PF01612">
    <property type="entry name" value="DNA_pol_A_exo1"/>
    <property type="match status" value="1"/>
</dbReference>
<feature type="domain" description="3'-5' exonuclease" evidence="18">
    <location>
        <begin position="351"/>
        <end position="531"/>
    </location>
</feature>
<dbReference type="GO" id="GO:0003677">
    <property type="term" value="F:DNA binding"/>
    <property type="evidence" value="ECO:0007669"/>
    <property type="project" value="UniProtKB-UniRule"/>
</dbReference>
<dbReference type="InterPro" id="IPR002298">
    <property type="entry name" value="DNA_polymerase_A"/>
</dbReference>
<dbReference type="SMART" id="SM00279">
    <property type="entry name" value="HhH2"/>
    <property type="match status" value="1"/>
</dbReference>
<evidence type="ECO:0000256" key="16">
    <source>
        <dbReference type="RuleBase" id="RU004460"/>
    </source>
</evidence>
<evidence type="ECO:0000313" key="22">
    <source>
        <dbReference type="Proteomes" id="UP000002724"/>
    </source>
</evidence>
<dbReference type="AlphaFoldDB" id="B4SDW3"/>
<evidence type="ECO:0000256" key="2">
    <source>
        <dbReference type="ARBA" id="ARBA00012417"/>
    </source>
</evidence>
<comment type="similarity">
    <text evidence="1 16">Belongs to the DNA polymerase type-A family.</text>
</comment>
<dbReference type="InterPro" id="IPR020045">
    <property type="entry name" value="DNA_polI_H3TH"/>
</dbReference>
<keyword evidence="4 16" id="KW-0808">Transferase</keyword>
<evidence type="ECO:0000256" key="9">
    <source>
        <dbReference type="ARBA" id="ARBA00022801"/>
    </source>
</evidence>
<evidence type="ECO:0000259" key="20">
    <source>
        <dbReference type="SMART" id="SM00482"/>
    </source>
</evidence>
<organism evidence="21 22">
    <name type="scientific">Pelodictyon phaeoclathratiforme (strain DSM 5477 / BU-1)</name>
    <dbReference type="NCBI Taxonomy" id="324925"/>
    <lineage>
        <taxon>Bacteria</taxon>
        <taxon>Pseudomonadati</taxon>
        <taxon>Chlorobiota</taxon>
        <taxon>Chlorobiia</taxon>
        <taxon>Chlorobiales</taxon>
        <taxon>Chlorobiaceae</taxon>
        <taxon>Chlorobium/Pelodictyon group</taxon>
        <taxon>Pelodictyon</taxon>
    </lineage>
</organism>
<dbReference type="CDD" id="cd06139">
    <property type="entry name" value="DNA_polA_I_Ecoli_like_exo"/>
    <property type="match status" value="1"/>
</dbReference>
<dbReference type="EMBL" id="CP001110">
    <property type="protein sequence ID" value="ACF42954.1"/>
    <property type="molecule type" value="Genomic_DNA"/>
</dbReference>
<evidence type="ECO:0000313" key="21">
    <source>
        <dbReference type="EMBL" id="ACF42954.1"/>
    </source>
</evidence>
<dbReference type="eggNOG" id="COG0258">
    <property type="taxonomic scope" value="Bacteria"/>
</dbReference>
<dbReference type="SUPFAM" id="SSF56672">
    <property type="entry name" value="DNA/RNA polymerases"/>
    <property type="match status" value="1"/>
</dbReference>
<feature type="region of interest" description="Disordered" evidence="17">
    <location>
        <begin position="322"/>
        <end position="345"/>
    </location>
</feature>
<evidence type="ECO:0000256" key="13">
    <source>
        <dbReference type="ARBA" id="ARBA00023204"/>
    </source>
</evidence>
<dbReference type="InterPro" id="IPR043502">
    <property type="entry name" value="DNA/RNA_pol_sf"/>
</dbReference>
<evidence type="ECO:0000256" key="1">
    <source>
        <dbReference type="ARBA" id="ARBA00007705"/>
    </source>
</evidence>
<dbReference type="SMART" id="SM00482">
    <property type="entry name" value="POLAc"/>
    <property type="match status" value="1"/>
</dbReference>
<dbReference type="InterPro" id="IPR029060">
    <property type="entry name" value="PIN-like_dom_sf"/>
</dbReference>
<keyword evidence="10 16" id="KW-0269">Exonuclease</keyword>
<evidence type="ECO:0000259" key="19">
    <source>
        <dbReference type="SMART" id="SM00475"/>
    </source>
</evidence>
<dbReference type="GO" id="GO:0008408">
    <property type="term" value="F:3'-5' exonuclease activity"/>
    <property type="evidence" value="ECO:0007669"/>
    <property type="project" value="UniProtKB-UniRule"/>
</dbReference>
<evidence type="ECO:0000256" key="6">
    <source>
        <dbReference type="ARBA" id="ARBA00022705"/>
    </source>
</evidence>
<feature type="domain" description="5'-3' exonuclease" evidence="19">
    <location>
        <begin position="26"/>
        <end position="287"/>
    </location>
</feature>
<comment type="catalytic activity">
    <reaction evidence="14 16">
        <text>DNA(n) + a 2'-deoxyribonucleoside 5'-triphosphate = DNA(n+1) + diphosphate</text>
        <dbReference type="Rhea" id="RHEA:22508"/>
        <dbReference type="Rhea" id="RHEA-COMP:17339"/>
        <dbReference type="Rhea" id="RHEA-COMP:17340"/>
        <dbReference type="ChEBI" id="CHEBI:33019"/>
        <dbReference type="ChEBI" id="CHEBI:61560"/>
        <dbReference type="ChEBI" id="CHEBI:173112"/>
        <dbReference type="EC" id="2.7.7.7"/>
    </reaction>
</comment>
<reference evidence="21 22" key="1">
    <citation type="submission" date="2008-06" db="EMBL/GenBank/DDBJ databases">
        <title>Complete sequence of Pelodictyon phaeoclathratiforme BU-1.</title>
        <authorList>
            <consortium name="US DOE Joint Genome Institute"/>
            <person name="Lucas S."/>
            <person name="Copeland A."/>
            <person name="Lapidus A."/>
            <person name="Glavina del Rio T."/>
            <person name="Dalin E."/>
            <person name="Tice H."/>
            <person name="Bruce D."/>
            <person name="Goodwin L."/>
            <person name="Pitluck S."/>
            <person name="Schmutz J."/>
            <person name="Larimer F."/>
            <person name="Land M."/>
            <person name="Hauser L."/>
            <person name="Kyrpides N."/>
            <person name="Mikhailova N."/>
            <person name="Liu Z."/>
            <person name="Li T."/>
            <person name="Zhao F."/>
            <person name="Overmann J."/>
            <person name="Bryant D.A."/>
            <person name="Richardson P."/>
        </authorList>
    </citation>
    <scope>NUCLEOTIDE SEQUENCE [LARGE SCALE GENOMIC DNA]</scope>
    <source>
        <strain evidence="22">DSM 5477 / BU-1</strain>
    </source>
</reference>
<keyword evidence="6 16" id="KW-0235">DNA replication</keyword>
<proteinExistence type="inferred from homology"/>
<keyword evidence="5 16" id="KW-0548">Nucleotidyltransferase</keyword>
<dbReference type="SUPFAM" id="SSF88723">
    <property type="entry name" value="PIN domain-like"/>
    <property type="match status" value="1"/>
</dbReference>
<dbReference type="Pfam" id="PF01367">
    <property type="entry name" value="5_3_exonuc"/>
    <property type="match status" value="1"/>
</dbReference>
<evidence type="ECO:0000256" key="5">
    <source>
        <dbReference type="ARBA" id="ARBA00022695"/>
    </source>
</evidence>
<dbReference type="CDD" id="cd09898">
    <property type="entry name" value="H3TH_53EXO"/>
    <property type="match status" value="1"/>
</dbReference>
<dbReference type="EC" id="2.7.7.7" evidence="2 15"/>
<dbReference type="Pfam" id="PF00476">
    <property type="entry name" value="DNA_pol_A"/>
    <property type="match status" value="1"/>
</dbReference>
<dbReference type="STRING" id="324925.Ppha_0655"/>
<evidence type="ECO:0000256" key="10">
    <source>
        <dbReference type="ARBA" id="ARBA00022839"/>
    </source>
</evidence>
<evidence type="ECO:0000256" key="7">
    <source>
        <dbReference type="ARBA" id="ARBA00022722"/>
    </source>
</evidence>
<protein>
    <recommendedName>
        <fullName evidence="3 15">DNA polymerase I</fullName>
        <ecNumber evidence="2 15">2.7.7.7</ecNumber>
    </recommendedName>
</protein>
<dbReference type="PANTHER" id="PTHR10133">
    <property type="entry name" value="DNA POLYMERASE I"/>
    <property type="match status" value="1"/>
</dbReference>
<evidence type="ECO:0000256" key="17">
    <source>
        <dbReference type="SAM" id="MobiDB-lite"/>
    </source>
</evidence>
<dbReference type="InterPro" id="IPR012337">
    <property type="entry name" value="RNaseH-like_sf"/>
</dbReference>
<dbReference type="HOGENOM" id="CLU_004675_0_0_10"/>
<dbReference type="InterPro" id="IPR008918">
    <property type="entry name" value="HhH2"/>
</dbReference>
<feature type="domain" description="DNA-directed DNA polymerase family A palm" evidence="20">
    <location>
        <begin position="699"/>
        <end position="904"/>
    </location>
</feature>
<dbReference type="Gene3D" id="1.20.1060.10">
    <property type="entry name" value="Taq DNA Polymerase, Chain T, domain 4"/>
    <property type="match status" value="1"/>
</dbReference>
<dbReference type="Proteomes" id="UP000002724">
    <property type="component" value="Chromosome"/>
</dbReference>
<feature type="compositionally biased region" description="Basic and acidic residues" evidence="17">
    <location>
        <begin position="327"/>
        <end position="345"/>
    </location>
</feature>
<dbReference type="InterPro" id="IPR002562">
    <property type="entry name" value="3'-5'_exonuclease_dom"/>
</dbReference>
<accession>B4SDW3</accession>
<dbReference type="InterPro" id="IPR036397">
    <property type="entry name" value="RNaseH_sf"/>
</dbReference>
<dbReference type="FunFam" id="1.10.150.20:FF:000003">
    <property type="entry name" value="DNA polymerase I"/>
    <property type="match status" value="1"/>
</dbReference>
<dbReference type="Gene3D" id="3.30.70.370">
    <property type="match status" value="1"/>
</dbReference>
<dbReference type="SUPFAM" id="SSF53098">
    <property type="entry name" value="Ribonuclease H-like"/>
    <property type="match status" value="1"/>
</dbReference>
<dbReference type="FunFam" id="1.10.150.20:FF:000002">
    <property type="entry name" value="DNA polymerase I"/>
    <property type="match status" value="1"/>
</dbReference>
<keyword evidence="22" id="KW-1185">Reference proteome</keyword>
<keyword evidence="9 16" id="KW-0378">Hydrolase</keyword>
<dbReference type="InterPro" id="IPR002421">
    <property type="entry name" value="5-3_exonuclease"/>
</dbReference>
<gene>
    <name evidence="16" type="primary">polA</name>
    <name evidence="21" type="ordered locus">Ppha_0655</name>
</gene>
<dbReference type="GO" id="GO:0008409">
    <property type="term" value="F:5'-3' exonuclease activity"/>
    <property type="evidence" value="ECO:0007669"/>
    <property type="project" value="UniProtKB-UniRule"/>
</dbReference>
<dbReference type="GO" id="GO:0003887">
    <property type="term" value="F:DNA-directed DNA polymerase activity"/>
    <property type="evidence" value="ECO:0007669"/>
    <property type="project" value="UniProtKB-UniRule"/>
</dbReference>
<evidence type="ECO:0000256" key="4">
    <source>
        <dbReference type="ARBA" id="ARBA00022679"/>
    </source>
</evidence>
<dbReference type="FunFam" id="1.20.1060.10:FF:000001">
    <property type="entry name" value="DNA polymerase I"/>
    <property type="match status" value="1"/>
</dbReference>
<evidence type="ECO:0000256" key="15">
    <source>
        <dbReference type="NCBIfam" id="TIGR00593"/>
    </source>
</evidence>
<dbReference type="Gene3D" id="3.30.420.10">
    <property type="entry name" value="Ribonuclease H-like superfamily/Ribonuclease H"/>
    <property type="match status" value="1"/>
</dbReference>
<dbReference type="Gene3D" id="1.10.150.20">
    <property type="entry name" value="5' to 3' exonuclease, C-terminal subdomain"/>
    <property type="match status" value="2"/>
</dbReference>